<accession>G7L4H7</accession>
<dbReference type="EnsemblPlants" id="AES79311">
    <property type="protein sequence ID" value="AES79311"/>
    <property type="gene ID" value="MTR_7g061090"/>
</dbReference>
<dbReference type="CDD" id="cd22157">
    <property type="entry name" value="F-box_AtFBW1-like"/>
    <property type="match status" value="1"/>
</dbReference>
<dbReference type="SUPFAM" id="SSF50965">
    <property type="entry name" value="Galactose oxidase, central domain"/>
    <property type="match status" value="1"/>
</dbReference>
<gene>
    <name evidence="2" type="ordered locus">MTR_7g061090</name>
    <name evidence="3" type="ORF">MtrunA17_Chr7g0238611</name>
</gene>
<dbReference type="Proteomes" id="UP000002051">
    <property type="component" value="Unassembled WGS sequence"/>
</dbReference>
<dbReference type="Pfam" id="PF00646">
    <property type="entry name" value="F-box"/>
    <property type="match status" value="1"/>
</dbReference>
<dbReference type="STRING" id="3880.G7L4H7"/>
<dbReference type="InterPro" id="IPR036047">
    <property type="entry name" value="F-box-like_dom_sf"/>
</dbReference>
<dbReference type="eggNOG" id="ENOG502QUVH">
    <property type="taxonomic scope" value="Eukaryota"/>
</dbReference>
<dbReference type="Pfam" id="PF08268">
    <property type="entry name" value="FBA_3"/>
    <property type="match status" value="1"/>
</dbReference>
<dbReference type="AlphaFoldDB" id="G7L4H7"/>
<evidence type="ECO:0000313" key="5">
    <source>
        <dbReference type="Proteomes" id="UP000002051"/>
    </source>
</evidence>
<dbReference type="Proteomes" id="UP000265566">
    <property type="component" value="Chromosome 7"/>
</dbReference>
<evidence type="ECO:0000259" key="1">
    <source>
        <dbReference type="PROSITE" id="PS50181"/>
    </source>
</evidence>
<dbReference type="Gramene" id="rna40546">
    <property type="protein sequence ID" value="RHN46106.1"/>
    <property type="gene ID" value="gene40546"/>
</dbReference>
<dbReference type="PaxDb" id="3880-AES79311"/>
<reference evidence="2 5" key="1">
    <citation type="journal article" date="2011" name="Nature">
        <title>The Medicago genome provides insight into the evolution of rhizobial symbioses.</title>
        <authorList>
            <person name="Young N.D."/>
            <person name="Debelle F."/>
            <person name="Oldroyd G.E."/>
            <person name="Geurts R."/>
            <person name="Cannon S.B."/>
            <person name="Udvardi M.K."/>
            <person name="Benedito V.A."/>
            <person name="Mayer K.F."/>
            <person name="Gouzy J."/>
            <person name="Schoof H."/>
            <person name="Van de Peer Y."/>
            <person name="Proost S."/>
            <person name="Cook D.R."/>
            <person name="Meyers B.C."/>
            <person name="Spannagl M."/>
            <person name="Cheung F."/>
            <person name="De Mita S."/>
            <person name="Krishnakumar V."/>
            <person name="Gundlach H."/>
            <person name="Zhou S."/>
            <person name="Mudge J."/>
            <person name="Bharti A.K."/>
            <person name="Murray J.D."/>
            <person name="Naoumkina M.A."/>
            <person name="Rosen B."/>
            <person name="Silverstein K.A."/>
            <person name="Tang H."/>
            <person name="Rombauts S."/>
            <person name="Zhao P.X."/>
            <person name="Zhou P."/>
            <person name="Barbe V."/>
            <person name="Bardou P."/>
            <person name="Bechner M."/>
            <person name="Bellec A."/>
            <person name="Berger A."/>
            <person name="Berges H."/>
            <person name="Bidwell S."/>
            <person name="Bisseling T."/>
            <person name="Choisne N."/>
            <person name="Couloux A."/>
            <person name="Denny R."/>
            <person name="Deshpande S."/>
            <person name="Dai X."/>
            <person name="Doyle J.J."/>
            <person name="Dudez A.M."/>
            <person name="Farmer A.D."/>
            <person name="Fouteau S."/>
            <person name="Franken C."/>
            <person name="Gibelin C."/>
            <person name="Gish J."/>
            <person name="Goldstein S."/>
            <person name="Gonzalez A.J."/>
            <person name="Green P.J."/>
            <person name="Hallab A."/>
            <person name="Hartog M."/>
            <person name="Hua A."/>
            <person name="Humphray S.J."/>
            <person name="Jeong D.H."/>
            <person name="Jing Y."/>
            <person name="Jocker A."/>
            <person name="Kenton S.M."/>
            <person name="Kim D.J."/>
            <person name="Klee K."/>
            <person name="Lai H."/>
            <person name="Lang C."/>
            <person name="Lin S."/>
            <person name="Macmil S.L."/>
            <person name="Magdelenat G."/>
            <person name="Matthews L."/>
            <person name="McCorrison J."/>
            <person name="Monaghan E.L."/>
            <person name="Mun J.H."/>
            <person name="Najar F.Z."/>
            <person name="Nicholson C."/>
            <person name="Noirot C."/>
            <person name="O'Bleness M."/>
            <person name="Paule C.R."/>
            <person name="Poulain J."/>
            <person name="Prion F."/>
            <person name="Qin B."/>
            <person name="Qu C."/>
            <person name="Retzel E.F."/>
            <person name="Riddle C."/>
            <person name="Sallet E."/>
            <person name="Samain S."/>
            <person name="Samson N."/>
            <person name="Sanders I."/>
            <person name="Saurat O."/>
            <person name="Scarpelli C."/>
            <person name="Schiex T."/>
            <person name="Segurens B."/>
            <person name="Severin A.J."/>
            <person name="Sherrier D.J."/>
            <person name="Shi R."/>
            <person name="Sims S."/>
            <person name="Singer S.R."/>
            <person name="Sinharoy S."/>
            <person name="Sterck L."/>
            <person name="Viollet A."/>
            <person name="Wang B.B."/>
            <person name="Wang K."/>
            <person name="Wang M."/>
            <person name="Wang X."/>
            <person name="Warfsmann J."/>
            <person name="Weissenbach J."/>
            <person name="White D.D."/>
            <person name="White J.D."/>
            <person name="Wiley G.B."/>
            <person name="Wincker P."/>
            <person name="Xing Y."/>
            <person name="Yang L."/>
            <person name="Yao Z."/>
            <person name="Ying F."/>
            <person name="Zhai J."/>
            <person name="Zhou L."/>
            <person name="Zuber A."/>
            <person name="Denarie J."/>
            <person name="Dixon R.A."/>
            <person name="May G.D."/>
            <person name="Schwartz D.C."/>
            <person name="Rogers J."/>
            <person name="Quetier F."/>
            <person name="Town C.D."/>
            <person name="Roe B.A."/>
        </authorList>
    </citation>
    <scope>NUCLEOTIDE SEQUENCE [LARGE SCALE GENOMIC DNA]</scope>
    <source>
        <strain evidence="2">A17</strain>
        <strain evidence="4 5">cv. Jemalong A17</strain>
    </source>
</reference>
<sequence length="407" mass="47783">MSLNPPSQPRRHPNASPSLVFLPDELIVEVLSFLPVQSLIRLKCVSKSWKYLISEPSFVKLHLKRTKQDAVRKFVSYNMWSIVSRNMSSTNCMVVTFTVFRLLENPPIIINLSKYPYYRLKEKDCFHIVGSCNGLLCLFGGTGNREDTGGYRENWLRFWNPATRTISEKLDGDDGLGFPFNFTFGYDNSTETYKVVYFTPKTTNVRVFSLGNNVWRDIQNSPVVHHHHHQYRKMSVVHLSSSVNWLAIHNYIRDDYYCKDIAIEQFMIISLDLGTETHAKFRPPHSFVEVPFVIPNLSMLKDCLCFSHDFKQTHFIIWQMKQFGVQESWTRLFKISYQNLQIDHPFNYLCLLPLCLLEKKDTLLLMRNDFVERRPILYNLRDKRAKKINIPWSANVHDYVESLISYV</sequence>
<name>G7L4H7_MEDTR</name>
<dbReference type="EMBL" id="CM001223">
    <property type="protein sequence ID" value="AES79311.1"/>
    <property type="molecule type" value="Genomic_DNA"/>
</dbReference>
<dbReference type="HOGENOM" id="CLU_027176_0_1_1"/>
<dbReference type="InterPro" id="IPR011043">
    <property type="entry name" value="Gal_Oxase/kelch_b-propeller"/>
</dbReference>
<dbReference type="PANTHER" id="PTHR31672:SF13">
    <property type="entry name" value="F-BOX PROTEIN CPR30-LIKE"/>
    <property type="match status" value="1"/>
</dbReference>
<organism evidence="2 5">
    <name type="scientific">Medicago truncatula</name>
    <name type="common">Barrel medic</name>
    <name type="synonym">Medicago tribuloides</name>
    <dbReference type="NCBI Taxonomy" id="3880"/>
    <lineage>
        <taxon>Eukaryota</taxon>
        <taxon>Viridiplantae</taxon>
        <taxon>Streptophyta</taxon>
        <taxon>Embryophyta</taxon>
        <taxon>Tracheophyta</taxon>
        <taxon>Spermatophyta</taxon>
        <taxon>Magnoliopsida</taxon>
        <taxon>eudicotyledons</taxon>
        <taxon>Gunneridae</taxon>
        <taxon>Pentapetalae</taxon>
        <taxon>rosids</taxon>
        <taxon>fabids</taxon>
        <taxon>Fabales</taxon>
        <taxon>Fabaceae</taxon>
        <taxon>Papilionoideae</taxon>
        <taxon>50 kb inversion clade</taxon>
        <taxon>NPAAA clade</taxon>
        <taxon>Hologalegina</taxon>
        <taxon>IRL clade</taxon>
        <taxon>Trifolieae</taxon>
        <taxon>Medicago</taxon>
    </lineage>
</organism>
<dbReference type="PROSITE" id="PS50181">
    <property type="entry name" value="FBOX"/>
    <property type="match status" value="1"/>
</dbReference>
<reference evidence="3" key="4">
    <citation type="journal article" date="2018" name="Nat. Plants">
        <title>Whole-genome landscape of Medicago truncatula symbiotic genes.</title>
        <authorList>
            <person name="Pecrix Y."/>
            <person name="Gamas P."/>
            <person name="Carrere S."/>
        </authorList>
    </citation>
    <scope>NUCLEOTIDE SEQUENCE</scope>
    <source>
        <tissue evidence="3">Leaves</tissue>
    </source>
</reference>
<dbReference type="NCBIfam" id="TIGR01640">
    <property type="entry name" value="F_box_assoc_1"/>
    <property type="match status" value="1"/>
</dbReference>
<dbReference type="OMA" id="ENTWITD"/>
<dbReference type="SMART" id="SM00256">
    <property type="entry name" value="FBOX"/>
    <property type="match status" value="1"/>
</dbReference>
<feature type="domain" description="F-box" evidence="1">
    <location>
        <begin position="16"/>
        <end position="61"/>
    </location>
</feature>
<dbReference type="InterPro" id="IPR001810">
    <property type="entry name" value="F-box_dom"/>
</dbReference>
<dbReference type="InterPro" id="IPR013187">
    <property type="entry name" value="F-box-assoc_dom_typ3"/>
</dbReference>
<dbReference type="Gene3D" id="1.20.1280.50">
    <property type="match status" value="1"/>
</dbReference>
<evidence type="ECO:0000313" key="3">
    <source>
        <dbReference type="EMBL" id="RHN46106.1"/>
    </source>
</evidence>
<reference evidence="2 5" key="2">
    <citation type="journal article" date="2014" name="BMC Genomics">
        <title>An improved genome release (version Mt4.0) for the model legume Medicago truncatula.</title>
        <authorList>
            <person name="Tang H."/>
            <person name="Krishnakumar V."/>
            <person name="Bidwell S."/>
            <person name="Rosen B."/>
            <person name="Chan A."/>
            <person name="Zhou S."/>
            <person name="Gentzbittel L."/>
            <person name="Childs K.L."/>
            <person name="Yandell M."/>
            <person name="Gundlach H."/>
            <person name="Mayer K.F."/>
            <person name="Schwartz D.C."/>
            <person name="Town C.D."/>
        </authorList>
    </citation>
    <scope>GENOME REANNOTATION</scope>
    <source>
        <strain evidence="4 5">cv. Jemalong A17</strain>
    </source>
</reference>
<evidence type="ECO:0000313" key="2">
    <source>
        <dbReference type="EMBL" id="AES79311.1"/>
    </source>
</evidence>
<evidence type="ECO:0000313" key="4">
    <source>
        <dbReference type="EnsemblPlants" id="AES79311"/>
    </source>
</evidence>
<dbReference type="PANTHER" id="PTHR31672">
    <property type="entry name" value="BNACNNG10540D PROTEIN"/>
    <property type="match status" value="1"/>
</dbReference>
<dbReference type="EMBL" id="PSQE01000007">
    <property type="protein sequence ID" value="RHN46106.1"/>
    <property type="molecule type" value="Genomic_DNA"/>
</dbReference>
<keyword evidence="5" id="KW-1185">Reference proteome</keyword>
<dbReference type="SUPFAM" id="SSF81383">
    <property type="entry name" value="F-box domain"/>
    <property type="match status" value="1"/>
</dbReference>
<dbReference type="InterPro" id="IPR050796">
    <property type="entry name" value="SCF_F-box_component"/>
</dbReference>
<protein>
    <submittedName>
        <fullName evidence="2">F-box protein interaction domain protein</fullName>
    </submittedName>
    <submittedName>
        <fullName evidence="3">Putative F-box domain, galactose oxidase/kelch, beta-propeller, F-box associated interaction</fullName>
    </submittedName>
</protein>
<dbReference type="InterPro" id="IPR017451">
    <property type="entry name" value="F-box-assoc_interact_dom"/>
</dbReference>
<reference evidence="4" key="3">
    <citation type="submission" date="2015-04" db="UniProtKB">
        <authorList>
            <consortium name="EnsemblPlants"/>
        </authorList>
    </citation>
    <scope>IDENTIFICATION</scope>
    <source>
        <strain evidence="4">cv. Jemalong A17</strain>
    </source>
</reference>
<proteinExistence type="predicted"/>